<reference evidence="1" key="1">
    <citation type="submission" date="2023-11" db="EMBL/GenBank/DDBJ databases">
        <authorList>
            <person name="Poullet M."/>
        </authorList>
    </citation>
    <scope>NUCLEOTIDE SEQUENCE</scope>
    <source>
        <strain evidence="1">E1834</strain>
    </source>
</reference>
<comment type="caution">
    <text evidence="1">The sequence shown here is derived from an EMBL/GenBank/DDBJ whole genome shotgun (WGS) entry which is preliminary data.</text>
</comment>
<evidence type="ECO:0000313" key="2">
    <source>
        <dbReference type="Proteomes" id="UP001497535"/>
    </source>
</evidence>
<keyword evidence="2" id="KW-1185">Reference proteome</keyword>
<dbReference type="Proteomes" id="UP001497535">
    <property type="component" value="Unassembled WGS sequence"/>
</dbReference>
<name>A0ACB0XLK5_MELEN</name>
<dbReference type="EMBL" id="CAVMJV010000001">
    <property type="protein sequence ID" value="CAK5007653.1"/>
    <property type="molecule type" value="Genomic_DNA"/>
</dbReference>
<accession>A0ACB0XLK5</accession>
<organism evidence="1 2">
    <name type="scientific">Meloidogyne enterolobii</name>
    <name type="common">Root-knot nematode worm</name>
    <name type="synonym">Meloidogyne mayaguensis</name>
    <dbReference type="NCBI Taxonomy" id="390850"/>
    <lineage>
        <taxon>Eukaryota</taxon>
        <taxon>Metazoa</taxon>
        <taxon>Ecdysozoa</taxon>
        <taxon>Nematoda</taxon>
        <taxon>Chromadorea</taxon>
        <taxon>Rhabditida</taxon>
        <taxon>Tylenchina</taxon>
        <taxon>Tylenchomorpha</taxon>
        <taxon>Tylenchoidea</taxon>
        <taxon>Meloidogynidae</taxon>
        <taxon>Meloidogyninae</taxon>
        <taxon>Meloidogyne</taxon>
    </lineage>
</organism>
<gene>
    <name evidence="1" type="ORF">MENTE1834_LOCUS838</name>
</gene>
<protein>
    <submittedName>
        <fullName evidence="1">Uncharacterized protein</fullName>
    </submittedName>
</protein>
<sequence length="80" mass="9071">MCSFSKLRRAVFRRRVCSHRDRHQTTDPEQPLRPNVFRLTGCAGQTRAGNSNDLQVSLGEKGISSICFSTEQSSTQPRFK</sequence>
<proteinExistence type="predicted"/>
<evidence type="ECO:0000313" key="1">
    <source>
        <dbReference type="EMBL" id="CAK5007653.1"/>
    </source>
</evidence>